<dbReference type="PANTHER" id="PTHR46797">
    <property type="entry name" value="HTH-TYPE TRANSCRIPTIONAL REGULATOR"/>
    <property type="match status" value="1"/>
</dbReference>
<dbReference type="InterPro" id="IPR001387">
    <property type="entry name" value="Cro/C1-type_HTH"/>
</dbReference>
<evidence type="ECO:0000313" key="4">
    <source>
        <dbReference type="Proteomes" id="UP000767854"/>
    </source>
</evidence>
<dbReference type="SUPFAM" id="SSF47413">
    <property type="entry name" value="lambda repressor-like DNA-binding domains"/>
    <property type="match status" value="1"/>
</dbReference>
<accession>A0ABS2MS00</accession>
<dbReference type="InterPro" id="IPR014710">
    <property type="entry name" value="RmlC-like_jellyroll"/>
</dbReference>
<dbReference type="Proteomes" id="UP000767854">
    <property type="component" value="Unassembled WGS sequence"/>
</dbReference>
<evidence type="ECO:0000259" key="2">
    <source>
        <dbReference type="PROSITE" id="PS50943"/>
    </source>
</evidence>
<evidence type="ECO:0000313" key="3">
    <source>
        <dbReference type="EMBL" id="MBM7562174.1"/>
    </source>
</evidence>
<dbReference type="Gene3D" id="1.10.260.40">
    <property type="entry name" value="lambda repressor-like DNA-binding domains"/>
    <property type="match status" value="1"/>
</dbReference>
<proteinExistence type="predicted"/>
<dbReference type="Pfam" id="PF01381">
    <property type="entry name" value="HTH_3"/>
    <property type="match status" value="1"/>
</dbReference>
<sequence>MNIGEKIKRLRLENNLTQEELADRCELSKGFISQLERDMTSPSIASLVDILESLGTNLQSFFSETVEEKIVFKPEDFFEKEDEVSGFTLEWIIPNAQKNMMEPIMLTLAPEGMYEIHDPHEGEEFGYVLSGAVIVKLGQKNYVAKSGDTFYYKANRYHQIINKGKREAKILMVGTPPNF</sequence>
<reference evidence="3 4" key="1">
    <citation type="submission" date="2021-01" db="EMBL/GenBank/DDBJ databases">
        <title>Genomic Encyclopedia of Type Strains, Phase IV (KMG-IV): sequencing the most valuable type-strain genomes for metagenomic binning, comparative biology and taxonomic classification.</title>
        <authorList>
            <person name="Goeker M."/>
        </authorList>
    </citation>
    <scope>NUCLEOTIDE SEQUENCE [LARGE SCALE GENOMIC DNA]</scope>
    <source>
        <strain evidence="3 4">DSM 24436</strain>
    </source>
</reference>
<dbReference type="CDD" id="cd00093">
    <property type="entry name" value="HTH_XRE"/>
    <property type="match status" value="1"/>
</dbReference>
<dbReference type="PANTHER" id="PTHR46797:SF2">
    <property type="entry name" value="TRANSCRIPTIONAL REGULATOR"/>
    <property type="match status" value="1"/>
</dbReference>
<organism evidence="3 4">
    <name type="scientific">Fusibacter tunisiensis</name>
    <dbReference type="NCBI Taxonomy" id="1008308"/>
    <lineage>
        <taxon>Bacteria</taxon>
        <taxon>Bacillati</taxon>
        <taxon>Bacillota</taxon>
        <taxon>Clostridia</taxon>
        <taxon>Eubacteriales</taxon>
        <taxon>Eubacteriales Family XII. Incertae Sedis</taxon>
        <taxon>Fusibacter</taxon>
    </lineage>
</organism>
<dbReference type="InterPro" id="IPR050807">
    <property type="entry name" value="TransReg_Diox_bact_type"/>
</dbReference>
<dbReference type="PROSITE" id="PS50943">
    <property type="entry name" value="HTH_CROC1"/>
    <property type="match status" value="1"/>
</dbReference>
<dbReference type="RefSeq" id="WP_204664331.1">
    <property type="nucleotide sequence ID" value="NZ_JAFBDT010000013.1"/>
</dbReference>
<dbReference type="InterPro" id="IPR013096">
    <property type="entry name" value="Cupin_2"/>
</dbReference>
<keyword evidence="1" id="KW-0238">DNA-binding</keyword>
<dbReference type="SUPFAM" id="SSF51182">
    <property type="entry name" value="RmlC-like cupins"/>
    <property type="match status" value="1"/>
</dbReference>
<feature type="domain" description="HTH cro/C1-type" evidence="2">
    <location>
        <begin position="7"/>
        <end position="61"/>
    </location>
</feature>
<dbReference type="InterPro" id="IPR011051">
    <property type="entry name" value="RmlC_Cupin_sf"/>
</dbReference>
<gene>
    <name evidence="3" type="ORF">JOC49_001717</name>
</gene>
<dbReference type="Gene3D" id="2.60.120.10">
    <property type="entry name" value="Jelly Rolls"/>
    <property type="match status" value="1"/>
</dbReference>
<keyword evidence="4" id="KW-1185">Reference proteome</keyword>
<comment type="caution">
    <text evidence="3">The sequence shown here is derived from an EMBL/GenBank/DDBJ whole genome shotgun (WGS) entry which is preliminary data.</text>
</comment>
<name>A0ABS2MS00_9FIRM</name>
<dbReference type="SMART" id="SM00530">
    <property type="entry name" value="HTH_XRE"/>
    <property type="match status" value="1"/>
</dbReference>
<dbReference type="EMBL" id="JAFBDT010000013">
    <property type="protein sequence ID" value="MBM7562174.1"/>
    <property type="molecule type" value="Genomic_DNA"/>
</dbReference>
<dbReference type="InterPro" id="IPR010982">
    <property type="entry name" value="Lambda_DNA-bd_dom_sf"/>
</dbReference>
<protein>
    <submittedName>
        <fullName evidence="3">Transcriptional regulator with XRE-family HTH domain</fullName>
    </submittedName>
</protein>
<evidence type="ECO:0000256" key="1">
    <source>
        <dbReference type="ARBA" id="ARBA00023125"/>
    </source>
</evidence>
<dbReference type="CDD" id="cd02209">
    <property type="entry name" value="cupin_XRE_C"/>
    <property type="match status" value="1"/>
</dbReference>
<dbReference type="Pfam" id="PF07883">
    <property type="entry name" value="Cupin_2"/>
    <property type="match status" value="1"/>
</dbReference>